<keyword evidence="5" id="KW-0456">Lyase</keyword>
<evidence type="ECO:0000256" key="2">
    <source>
        <dbReference type="ARBA" id="ARBA00022679"/>
    </source>
</evidence>
<name>Q21VT0_ALBFT</name>
<dbReference type="HOGENOM" id="CLU_104529_1_0_4"/>
<comment type="catalytic activity">
    <reaction evidence="4">
        <text>apo-[citrate lyase ACP] + 2'-(5''-triphospho-alpha-D-ribosyl)-3'-dephospho-CoA = holo-[citrate lyase ACP] + diphosphate</text>
        <dbReference type="Rhea" id="RHEA:16333"/>
        <dbReference type="Rhea" id="RHEA-COMP:10157"/>
        <dbReference type="Rhea" id="RHEA-COMP:10158"/>
        <dbReference type="ChEBI" id="CHEBI:29999"/>
        <dbReference type="ChEBI" id="CHEBI:33019"/>
        <dbReference type="ChEBI" id="CHEBI:61378"/>
        <dbReference type="ChEBI" id="CHEBI:82683"/>
        <dbReference type="EC" id="2.7.7.61"/>
    </reaction>
</comment>
<dbReference type="NCBIfam" id="NF002383">
    <property type="entry name" value="PRK01392.1"/>
    <property type="match status" value="1"/>
</dbReference>
<reference evidence="6" key="1">
    <citation type="submission" date="2006-02" db="EMBL/GenBank/DDBJ databases">
        <title>Complete sequence of chromosome of Rhodoferax ferrireducens DSM 15236.</title>
        <authorList>
            <person name="Copeland A."/>
            <person name="Lucas S."/>
            <person name="Lapidus A."/>
            <person name="Barry K."/>
            <person name="Detter J.C."/>
            <person name="Glavina del Rio T."/>
            <person name="Hammon N."/>
            <person name="Israni S."/>
            <person name="Pitluck S."/>
            <person name="Brettin T."/>
            <person name="Bruce D."/>
            <person name="Han C."/>
            <person name="Tapia R."/>
            <person name="Gilna P."/>
            <person name="Kiss H."/>
            <person name="Schmutz J."/>
            <person name="Larimer F."/>
            <person name="Land M."/>
            <person name="Kyrpides N."/>
            <person name="Ivanova N."/>
            <person name="Richardson P."/>
        </authorList>
    </citation>
    <scope>NUCLEOTIDE SEQUENCE [LARGE SCALE GENOMIC DNA]</scope>
    <source>
        <strain evidence="6">ATCC BAA-621 / DSM 15236 / T118</strain>
    </source>
</reference>
<evidence type="ECO:0000256" key="4">
    <source>
        <dbReference type="ARBA" id="ARBA00048574"/>
    </source>
</evidence>
<dbReference type="RefSeq" id="WP_011464691.1">
    <property type="nucleotide sequence ID" value="NC_007908.1"/>
</dbReference>
<dbReference type="Proteomes" id="UP000008332">
    <property type="component" value="Chromosome"/>
</dbReference>
<dbReference type="GO" id="GO:0050519">
    <property type="term" value="F:holo-citrate lyase synthase activity"/>
    <property type="evidence" value="ECO:0007669"/>
    <property type="project" value="UniProtKB-EC"/>
</dbReference>
<proteinExistence type="predicted"/>
<dbReference type="GO" id="GO:0051191">
    <property type="term" value="P:prosthetic group biosynthetic process"/>
    <property type="evidence" value="ECO:0007669"/>
    <property type="project" value="InterPro"/>
</dbReference>
<keyword evidence="6" id="KW-1185">Reference proteome</keyword>
<dbReference type="eggNOG" id="COG3697">
    <property type="taxonomic scope" value="Bacteria"/>
</dbReference>
<dbReference type="KEGG" id="rfr:Rfer_2406"/>
<dbReference type="InterPro" id="IPR005551">
    <property type="entry name" value="CitX"/>
</dbReference>
<gene>
    <name evidence="5" type="ordered locus">Rfer_2406</name>
</gene>
<evidence type="ECO:0000313" key="5">
    <source>
        <dbReference type="EMBL" id="ABD70123.1"/>
    </source>
</evidence>
<dbReference type="Pfam" id="PF03802">
    <property type="entry name" value="CitX"/>
    <property type="match status" value="1"/>
</dbReference>
<dbReference type="STRING" id="338969.Rfer_2406"/>
<dbReference type="EMBL" id="CP000267">
    <property type="protein sequence ID" value="ABD70123.1"/>
    <property type="molecule type" value="Genomic_DNA"/>
</dbReference>
<sequence>MLAPVSEPISAPVSLEQMLARREARVADQQNLLRRFKRPLVQLTLVTPGPIKDTSDARFVFEQGLAAMHQALAANGYAVLASEGACFMTGPEALLVVDADPLTIKRCLMALEEQHPLGRLWDLDVMGLEGASLSRRQFDVSPRRCLLCDQAAHACARGGIHALAQLRRAIQDKIDAYRNSPAN</sequence>
<dbReference type="NCBIfam" id="TIGR03124">
    <property type="entry name" value="citrate_citX"/>
    <property type="match status" value="1"/>
</dbReference>
<organism evidence="5 6">
    <name type="scientific">Albidiferax ferrireducens (strain ATCC BAA-621 / DSM 15236 / T118)</name>
    <name type="common">Rhodoferax ferrireducens</name>
    <dbReference type="NCBI Taxonomy" id="338969"/>
    <lineage>
        <taxon>Bacteria</taxon>
        <taxon>Pseudomonadati</taxon>
        <taxon>Pseudomonadota</taxon>
        <taxon>Betaproteobacteria</taxon>
        <taxon>Burkholderiales</taxon>
        <taxon>Comamonadaceae</taxon>
        <taxon>Rhodoferax</taxon>
    </lineage>
</organism>
<evidence type="ECO:0000313" key="6">
    <source>
        <dbReference type="Proteomes" id="UP000008332"/>
    </source>
</evidence>
<keyword evidence="3 5" id="KW-0548">Nucleotidyltransferase</keyword>
<protein>
    <recommendedName>
        <fullName evidence="1">citrate lyase holo-[acyl-carrier protein] synthase</fullName>
        <ecNumber evidence="1">2.7.7.61</ecNumber>
    </recommendedName>
</protein>
<evidence type="ECO:0000256" key="3">
    <source>
        <dbReference type="ARBA" id="ARBA00022695"/>
    </source>
</evidence>
<dbReference type="AlphaFoldDB" id="Q21VT0"/>
<dbReference type="EC" id="2.7.7.61" evidence="1"/>
<keyword evidence="2 5" id="KW-0808">Transferase</keyword>
<evidence type="ECO:0000256" key="1">
    <source>
        <dbReference type="ARBA" id="ARBA00012524"/>
    </source>
</evidence>
<dbReference type="GO" id="GO:0016829">
    <property type="term" value="F:lyase activity"/>
    <property type="evidence" value="ECO:0007669"/>
    <property type="project" value="UniProtKB-KW"/>
</dbReference>
<accession>Q21VT0</accession>